<feature type="region of interest" description="Disordered" evidence="1">
    <location>
        <begin position="169"/>
        <end position="212"/>
    </location>
</feature>
<dbReference type="InParanoid" id="A0A136IZJ9"/>
<sequence length="212" mass="22384">MSYPSNELYFPPPPGQAGVPPPLPPRRPAAGLGPSHVSREARPAGGQQLPAQPPAIPPANHHPLASSVVETDRPPPLPPRLGQPLYQAAVSVSQQPHHPTGPPTQGHGWQQDNRSQPPVVGPSGHVFPIYSSYSSSAASVAAGQSMIQAHRSSYVPGTESRQYFQPSGIVIDTRNDHHLGQYGQSARDQPIHTAKSSHDPVGPGPPHPQISS</sequence>
<evidence type="ECO:0000256" key="1">
    <source>
        <dbReference type="SAM" id="MobiDB-lite"/>
    </source>
</evidence>
<dbReference type="Proteomes" id="UP000070501">
    <property type="component" value="Unassembled WGS sequence"/>
</dbReference>
<feature type="compositionally biased region" description="Low complexity" evidence="1">
    <location>
        <begin position="94"/>
        <end position="108"/>
    </location>
</feature>
<feature type="compositionally biased region" description="Pro residues" evidence="1">
    <location>
        <begin position="10"/>
        <end position="27"/>
    </location>
</feature>
<organism evidence="2 3">
    <name type="scientific">Microdochium bolleyi</name>
    <dbReference type="NCBI Taxonomy" id="196109"/>
    <lineage>
        <taxon>Eukaryota</taxon>
        <taxon>Fungi</taxon>
        <taxon>Dikarya</taxon>
        <taxon>Ascomycota</taxon>
        <taxon>Pezizomycotina</taxon>
        <taxon>Sordariomycetes</taxon>
        <taxon>Xylariomycetidae</taxon>
        <taxon>Xylariales</taxon>
        <taxon>Microdochiaceae</taxon>
        <taxon>Microdochium</taxon>
    </lineage>
</organism>
<feature type="region of interest" description="Disordered" evidence="1">
    <location>
        <begin position="1"/>
        <end position="123"/>
    </location>
</feature>
<dbReference type="EMBL" id="KQ964253">
    <property type="protein sequence ID" value="KXJ90176.1"/>
    <property type="molecule type" value="Genomic_DNA"/>
</dbReference>
<name>A0A136IZJ9_9PEZI</name>
<protein>
    <submittedName>
        <fullName evidence="2">Uncharacterized protein</fullName>
    </submittedName>
</protein>
<feature type="compositionally biased region" description="Pro residues" evidence="1">
    <location>
        <begin position="202"/>
        <end position="212"/>
    </location>
</feature>
<reference evidence="3" key="1">
    <citation type="submission" date="2016-02" db="EMBL/GenBank/DDBJ databases">
        <title>Draft genome sequence of Microdochium bolleyi, a fungal endophyte of beachgrass.</title>
        <authorList>
            <consortium name="DOE Joint Genome Institute"/>
            <person name="David A.S."/>
            <person name="May G."/>
            <person name="Haridas S."/>
            <person name="Lim J."/>
            <person name="Wang M."/>
            <person name="Labutti K."/>
            <person name="Lipzen A."/>
            <person name="Barry K."/>
            <person name="Grigoriev I.V."/>
        </authorList>
    </citation>
    <scope>NUCLEOTIDE SEQUENCE [LARGE SCALE GENOMIC DNA]</scope>
    <source>
        <strain evidence="3">J235TASD1</strain>
    </source>
</reference>
<gene>
    <name evidence="2" type="ORF">Micbo1qcDRAFT_164691</name>
</gene>
<evidence type="ECO:0000313" key="2">
    <source>
        <dbReference type="EMBL" id="KXJ90176.1"/>
    </source>
</evidence>
<evidence type="ECO:0000313" key="3">
    <source>
        <dbReference type="Proteomes" id="UP000070501"/>
    </source>
</evidence>
<accession>A0A136IZJ9</accession>
<feature type="non-terminal residue" evidence="2">
    <location>
        <position position="212"/>
    </location>
</feature>
<proteinExistence type="predicted"/>
<keyword evidence="3" id="KW-1185">Reference proteome</keyword>
<dbReference type="AlphaFoldDB" id="A0A136IZJ9"/>